<protein>
    <submittedName>
        <fullName evidence="1">Uncharacterized protein</fullName>
    </submittedName>
</protein>
<dbReference type="AlphaFoldDB" id="A0A3P5XSS5"/>
<proteinExistence type="predicted"/>
<keyword evidence="2" id="KW-1185">Reference proteome</keyword>
<evidence type="ECO:0000313" key="1">
    <source>
        <dbReference type="EMBL" id="VDC33864.1"/>
    </source>
</evidence>
<evidence type="ECO:0000313" key="2">
    <source>
        <dbReference type="Proteomes" id="UP000277498"/>
    </source>
</evidence>
<organism evidence="1 2">
    <name type="scientific">Pseudogemmobacter humi</name>
    <dbReference type="NCBI Taxonomy" id="2483812"/>
    <lineage>
        <taxon>Bacteria</taxon>
        <taxon>Pseudomonadati</taxon>
        <taxon>Pseudomonadota</taxon>
        <taxon>Alphaproteobacteria</taxon>
        <taxon>Rhodobacterales</taxon>
        <taxon>Paracoccaceae</taxon>
        <taxon>Pseudogemmobacter</taxon>
    </lineage>
</organism>
<reference evidence="1 2" key="1">
    <citation type="submission" date="2018-11" db="EMBL/GenBank/DDBJ databases">
        <authorList>
            <person name="Criscuolo A."/>
        </authorList>
    </citation>
    <scope>NUCLEOTIDE SEQUENCE [LARGE SCALE GENOMIC DNA]</scope>
    <source>
        <strain evidence="1">ACIP111625</strain>
    </source>
</reference>
<dbReference type="EMBL" id="UXAW01000134">
    <property type="protein sequence ID" value="VDC33864.1"/>
    <property type="molecule type" value="Genomic_DNA"/>
</dbReference>
<gene>
    <name evidence="1" type="ORF">XINFAN_04093</name>
</gene>
<sequence>MSDHIGSKSSAALFPLLIGTKARHVSGVARALNMH</sequence>
<dbReference type="Proteomes" id="UP000277498">
    <property type="component" value="Unassembled WGS sequence"/>
</dbReference>
<name>A0A3P5XSS5_9RHOB</name>
<accession>A0A3P5XSS5</accession>